<gene>
    <name evidence="3" type="ORF">GCM10009798_27380</name>
</gene>
<dbReference type="InterPro" id="IPR000182">
    <property type="entry name" value="GNAT_dom"/>
</dbReference>
<organism evidence="3 4">
    <name type="scientific">Nocardioides panacihumi</name>
    <dbReference type="NCBI Taxonomy" id="400774"/>
    <lineage>
        <taxon>Bacteria</taxon>
        <taxon>Bacillati</taxon>
        <taxon>Actinomycetota</taxon>
        <taxon>Actinomycetes</taxon>
        <taxon>Propionibacteriales</taxon>
        <taxon>Nocardioidaceae</taxon>
        <taxon>Nocardioides</taxon>
    </lineage>
</organism>
<protein>
    <recommendedName>
        <fullName evidence="2">N-acetyltransferase domain-containing protein</fullName>
    </recommendedName>
</protein>
<dbReference type="InterPro" id="IPR051908">
    <property type="entry name" value="Ribosomal_N-acetyltransferase"/>
</dbReference>
<dbReference type="EMBL" id="BAAAPB010000002">
    <property type="protein sequence ID" value="GAA1965582.1"/>
    <property type="molecule type" value="Genomic_DNA"/>
</dbReference>
<keyword evidence="4" id="KW-1185">Reference proteome</keyword>
<feature type="domain" description="N-acetyltransferase" evidence="2">
    <location>
        <begin position="44"/>
        <end position="205"/>
    </location>
</feature>
<name>A0ABP5CMV9_9ACTN</name>
<feature type="region of interest" description="Disordered" evidence="1">
    <location>
        <begin position="1"/>
        <end position="20"/>
    </location>
</feature>
<reference evidence="4" key="1">
    <citation type="journal article" date="2019" name="Int. J. Syst. Evol. Microbiol.">
        <title>The Global Catalogue of Microorganisms (GCM) 10K type strain sequencing project: providing services to taxonomists for standard genome sequencing and annotation.</title>
        <authorList>
            <consortium name="The Broad Institute Genomics Platform"/>
            <consortium name="The Broad Institute Genome Sequencing Center for Infectious Disease"/>
            <person name="Wu L."/>
            <person name="Ma J."/>
        </authorList>
    </citation>
    <scope>NUCLEOTIDE SEQUENCE [LARGE SCALE GENOMIC DNA]</scope>
    <source>
        <strain evidence="4">JCM 15309</strain>
    </source>
</reference>
<dbReference type="PANTHER" id="PTHR43441:SF10">
    <property type="entry name" value="ACETYLTRANSFERASE"/>
    <property type="match status" value="1"/>
</dbReference>
<comment type="caution">
    <text evidence="3">The sequence shown here is derived from an EMBL/GenBank/DDBJ whole genome shotgun (WGS) entry which is preliminary data.</text>
</comment>
<evidence type="ECO:0000256" key="1">
    <source>
        <dbReference type="SAM" id="MobiDB-lite"/>
    </source>
</evidence>
<evidence type="ECO:0000313" key="3">
    <source>
        <dbReference type="EMBL" id="GAA1965582.1"/>
    </source>
</evidence>
<accession>A0ABP5CMV9</accession>
<dbReference type="InterPro" id="IPR016181">
    <property type="entry name" value="Acyl_CoA_acyltransferase"/>
</dbReference>
<dbReference type="Proteomes" id="UP001500571">
    <property type="component" value="Unassembled WGS sequence"/>
</dbReference>
<evidence type="ECO:0000259" key="2">
    <source>
        <dbReference type="PROSITE" id="PS51186"/>
    </source>
</evidence>
<dbReference type="Gene3D" id="3.40.630.30">
    <property type="match status" value="1"/>
</dbReference>
<evidence type="ECO:0000313" key="4">
    <source>
        <dbReference type="Proteomes" id="UP001500571"/>
    </source>
</evidence>
<proteinExistence type="predicted"/>
<sequence length="220" mass="24451">MASLSPMHPGRSQPGFRFARSPADWQGGRVTFPGEIPTLTDGPVVLRAHRPSDAERCVEQSVDPESVRWTTVPTPYTLEHAHQFIGSRAMAWLDDTEWGFAVEVEGRFGGSVSLRNEGRGRAEIAYGSHPDVRGTGAMERALRLLLGWGLTARDLRTVIWWANEGNWASRKLAWRLGFSYDGCVRGWLDHRGELTNAWVGTLLAGEAIQPREGWETASAR</sequence>
<dbReference type="SUPFAM" id="SSF55729">
    <property type="entry name" value="Acyl-CoA N-acyltransferases (Nat)"/>
    <property type="match status" value="1"/>
</dbReference>
<dbReference type="PROSITE" id="PS51186">
    <property type="entry name" value="GNAT"/>
    <property type="match status" value="1"/>
</dbReference>
<dbReference type="Pfam" id="PF13302">
    <property type="entry name" value="Acetyltransf_3"/>
    <property type="match status" value="1"/>
</dbReference>
<dbReference type="PANTHER" id="PTHR43441">
    <property type="entry name" value="RIBOSOMAL-PROTEIN-SERINE ACETYLTRANSFERASE"/>
    <property type="match status" value="1"/>
</dbReference>